<accession>A0A9D3T862</accession>
<dbReference type="GO" id="GO:0008897">
    <property type="term" value="F:holo-[acyl-carrier-protein] synthase activity"/>
    <property type="evidence" value="ECO:0007669"/>
    <property type="project" value="UniProtKB-EC"/>
</dbReference>
<dbReference type="AlphaFoldDB" id="A0A9D3T862"/>
<name>A0A9D3T862_MEGAT</name>
<evidence type="ECO:0000259" key="16">
    <source>
        <dbReference type="Pfam" id="PF01648"/>
    </source>
</evidence>
<comment type="catalytic activity">
    <reaction evidence="14">
        <text>apo-[ACP] + acetyl-CoA = acetyl-[ACP] + adenosine 3',5'-bisphosphate + H(+)</text>
        <dbReference type="Rhea" id="RHEA:46564"/>
        <dbReference type="Rhea" id="RHEA-COMP:9621"/>
        <dbReference type="Rhea" id="RHEA-COMP:9690"/>
        <dbReference type="ChEBI" id="CHEBI:15378"/>
        <dbReference type="ChEBI" id="CHEBI:29999"/>
        <dbReference type="ChEBI" id="CHEBI:57288"/>
        <dbReference type="ChEBI" id="CHEBI:58343"/>
        <dbReference type="ChEBI" id="CHEBI:78446"/>
    </reaction>
    <physiologicalReaction direction="left-to-right" evidence="14">
        <dbReference type="Rhea" id="RHEA:46565"/>
    </physiologicalReaction>
</comment>
<comment type="similarity">
    <text evidence="3">Belongs to the P-Pant transferase superfamily. AcpS family.</text>
</comment>
<sequence>MCAWRRITNMDSVRWAFRCGSWTPSCSEWLFAARCIQAEEKERIGKFVFAKDAKSAMAGRLLMRKLISERMGIAWDQIHLARTAKGKPFLASPPSPSTVCRWSFNVSHQGDFAVLAAEQNLQVGVDVMKTAMPGSSTVLDFFRIMKRQFTDHEWTAIRAAGPEWTQLDMFHRHWTLKESFIKAIGTGLGFDLQRVEFHVSPLQMQEGQVSRETKMYLDFEEEEDWVFEECLLDADHHVAVALGKWEGPGSNMGDDSHTAFSQRPPPKFTLLSFDNLVSGAIPLTEEDPSYWESFRKKQEAPSRQSDPSK</sequence>
<comment type="caution">
    <text evidence="18">The sequence shown here is derived from an EMBL/GenBank/DDBJ whole genome shotgun (WGS) entry which is preliminary data.</text>
</comment>
<evidence type="ECO:0000256" key="4">
    <source>
        <dbReference type="ARBA" id="ARBA00011245"/>
    </source>
</evidence>
<evidence type="ECO:0000256" key="10">
    <source>
        <dbReference type="ARBA" id="ARBA00022842"/>
    </source>
</evidence>
<evidence type="ECO:0000259" key="17">
    <source>
        <dbReference type="Pfam" id="PF22624"/>
    </source>
</evidence>
<reference evidence="18" key="1">
    <citation type="submission" date="2021-01" db="EMBL/GenBank/DDBJ databases">
        <authorList>
            <person name="Zahm M."/>
            <person name="Roques C."/>
            <person name="Cabau C."/>
            <person name="Klopp C."/>
            <person name="Donnadieu C."/>
            <person name="Jouanno E."/>
            <person name="Lampietro C."/>
            <person name="Louis A."/>
            <person name="Herpin A."/>
            <person name="Echchiki A."/>
            <person name="Berthelot C."/>
            <person name="Parey E."/>
            <person name="Roest-Crollius H."/>
            <person name="Braasch I."/>
            <person name="Postlethwait J."/>
            <person name="Bobe J."/>
            <person name="Montfort J."/>
            <person name="Bouchez O."/>
            <person name="Begum T."/>
            <person name="Mejri S."/>
            <person name="Adams A."/>
            <person name="Chen W.-J."/>
            <person name="Guiguen Y."/>
        </authorList>
    </citation>
    <scope>NUCLEOTIDE SEQUENCE</scope>
    <source>
        <strain evidence="18">YG-15Mar2019-1</strain>
        <tissue evidence="18">Brain</tissue>
    </source>
</reference>
<dbReference type="Pfam" id="PF22624">
    <property type="entry name" value="AASDHPPT_N"/>
    <property type="match status" value="1"/>
</dbReference>
<feature type="compositionally biased region" description="Basic and acidic residues" evidence="15">
    <location>
        <begin position="293"/>
        <end position="309"/>
    </location>
</feature>
<dbReference type="PANTHER" id="PTHR12215:SF10">
    <property type="entry name" value="L-AMINOADIPATE-SEMIALDEHYDE DEHYDROGENASE-PHOSPHOPANTETHEINYL TRANSFERASE"/>
    <property type="match status" value="1"/>
</dbReference>
<evidence type="ECO:0000256" key="6">
    <source>
        <dbReference type="ARBA" id="ARBA00016301"/>
    </source>
</evidence>
<dbReference type="GO" id="GO:0005829">
    <property type="term" value="C:cytosol"/>
    <property type="evidence" value="ECO:0007669"/>
    <property type="project" value="UniProtKB-SubCell"/>
</dbReference>
<dbReference type="Proteomes" id="UP001046870">
    <property type="component" value="Chromosome 9"/>
</dbReference>
<dbReference type="OrthoDB" id="26719at2759"/>
<comment type="catalytic activity">
    <reaction evidence="13">
        <text>apo-[ACP] + CoA = holo-[ACP] + adenosine 3',5'-bisphosphate + H(+)</text>
        <dbReference type="Rhea" id="RHEA:12068"/>
        <dbReference type="Rhea" id="RHEA-COMP:9685"/>
        <dbReference type="Rhea" id="RHEA-COMP:9690"/>
        <dbReference type="ChEBI" id="CHEBI:15378"/>
        <dbReference type="ChEBI" id="CHEBI:29999"/>
        <dbReference type="ChEBI" id="CHEBI:57287"/>
        <dbReference type="ChEBI" id="CHEBI:58343"/>
        <dbReference type="ChEBI" id="CHEBI:64479"/>
        <dbReference type="EC" id="2.7.8.7"/>
    </reaction>
    <physiologicalReaction direction="left-to-right" evidence="13">
        <dbReference type="Rhea" id="RHEA:12069"/>
    </physiologicalReaction>
</comment>
<evidence type="ECO:0000256" key="7">
    <source>
        <dbReference type="ARBA" id="ARBA00022490"/>
    </source>
</evidence>
<dbReference type="GO" id="GO:0000287">
    <property type="term" value="F:magnesium ion binding"/>
    <property type="evidence" value="ECO:0007669"/>
    <property type="project" value="InterPro"/>
</dbReference>
<proteinExistence type="inferred from homology"/>
<evidence type="ECO:0000313" key="18">
    <source>
        <dbReference type="EMBL" id="KAG7470923.1"/>
    </source>
</evidence>
<keyword evidence="8" id="KW-0808">Transferase</keyword>
<evidence type="ECO:0000256" key="15">
    <source>
        <dbReference type="SAM" id="MobiDB-lite"/>
    </source>
</evidence>
<evidence type="ECO:0000256" key="11">
    <source>
        <dbReference type="ARBA" id="ARBA00030484"/>
    </source>
</evidence>
<evidence type="ECO:0000256" key="8">
    <source>
        <dbReference type="ARBA" id="ARBA00022679"/>
    </source>
</evidence>
<dbReference type="FunFam" id="3.90.470.20:FF:000006">
    <property type="entry name" value="L-aminoadipate-semialdehyde dehydrogenase-phosphopantetheinyl transferase"/>
    <property type="match status" value="1"/>
</dbReference>
<dbReference type="InterPro" id="IPR008278">
    <property type="entry name" value="4-PPantetheinyl_Trfase_dom"/>
</dbReference>
<keyword evidence="7" id="KW-0963">Cytoplasm</keyword>
<evidence type="ECO:0000256" key="5">
    <source>
        <dbReference type="ARBA" id="ARBA00013172"/>
    </source>
</evidence>
<keyword evidence="10" id="KW-0460">Magnesium</keyword>
<protein>
    <recommendedName>
        <fullName evidence="6">L-aminoadipate-semialdehyde dehydrogenase-phosphopantetheinyl transferase</fullName>
        <ecNumber evidence="5">2.7.8.7</ecNumber>
    </recommendedName>
    <alternativeName>
        <fullName evidence="11">4'-phosphopantetheinyl transferase</fullName>
    </alternativeName>
    <alternativeName>
        <fullName evidence="12">Alpha-aminoadipic semialdehyde dehydrogenase-phosphopantetheinyl transferase</fullName>
    </alternativeName>
</protein>
<evidence type="ECO:0000256" key="13">
    <source>
        <dbReference type="ARBA" id="ARBA00048641"/>
    </source>
</evidence>
<evidence type="ECO:0000256" key="12">
    <source>
        <dbReference type="ARBA" id="ARBA00033443"/>
    </source>
</evidence>
<gene>
    <name evidence="18" type="ORF">MATL_G00119070</name>
</gene>
<dbReference type="InterPro" id="IPR055066">
    <property type="entry name" value="AASDHPPT_N"/>
</dbReference>
<feature type="domain" description="4'-phosphopantetheinyl transferase N-terminal" evidence="17">
    <location>
        <begin position="21"/>
        <end position="119"/>
    </location>
</feature>
<keyword evidence="19" id="KW-1185">Reference proteome</keyword>
<evidence type="ECO:0000256" key="3">
    <source>
        <dbReference type="ARBA" id="ARBA00006195"/>
    </source>
</evidence>
<evidence type="ECO:0000256" key="1">
    <source>
        <dbReference type="ARBA" id="ARBA00001946"/>
    </source>
</evidence>
<comment type="subunit">
    <text evidence="4">Monomer.</text>
</comment>
<feature type="domain" description="4'-phosphopantetheinyl transferase" evidence="16">
    <location>
        <begin position="122"/>
        <end position="240"/>
    </location>
</feature>
<evidence type="ECO:0000313" key="19">
    <source>
        <dbReference type="Proteomes" id="UP001046870"/>
    </source>
</evidence>
<dbReference type="Gene3D" id="3.90.470.20">
    <property type="entry name" value="4'-phosphopantetheinyl transferase domain"/>
    <property type="match status" value="2"/>
</dbReference>
<comment type="subcellular location">
    <subcellularLocation>
        <location evidence="2">Cytoplasm</location>
        <location evidence="2">Cytosol</location>
    </subcellularLocation>
</comment>
<dbReference type="PANTHER" id="PTHR12215">
    <property type="entry name" value="PHOSPHOPANTETHEINE TRANSFERASE"/>
    <property type="match status" value="1"/>
</dbReference>
<dbReference type="SUPFAM" id="SSF56214">
    <property type="entry name" value="4'-phosphopantetheinyl transferase"/>
    <property type="match status" value="2"/>
</dbReference>
<dbReference type="Pfam" id="PF01648">
    <property type="entry name" value="ACPS"/>
    <property type="match status" value="1"/>
</dbReference>
<evidence type="ECO:0000256" key="9">
    <source>
        <dbReference type="ARBA" id="ARBA00022723"/>
    </source>
</evidence>
<evidence type="ECO:0000256" key="2">
    <source>
        <dbReference type="ARBA" id="ARBA00004514"/>
    </source>
</evidence>
<dbReference type="InterPro" id="IPR037143">
    <property type="entry name" value="4-PPantetheinyl_Trfase_dom_sf"/>
</dbReference>
<feature type="region of interest" description="Disordered" evidence="15">
    <location>
        <begin position="288"/>
        <end position="309"/>
    </location>
</feature>
<dbReference type="InterPro" id="IPR050559">
    <property type="entry name" value="P-Pant_transferase_sf"/>
</dbReference>
<evidence type="ECO:0000256" key="14">
    <source>
        <dbReference type="ARBA" id="ARBA00048794"/>
    </source>
</evidence>
<dbReference type="GO" id="GO:0019878">
    <property type="term" value="P:lysine biosynthetic process via aminoadipic acid"/>
    <property type="evidence" value="ECO:0007669"/>
    <property type="project" value="TreeGrafter"/>
</dbReference>
<comment type="cofactor">
    <cofactor evidence="1">
        <name>Mg(2+)</name>
        <dbReference type="ChEBI" id="CHEBI:18420"/>
    </cofactor>
</comment>
<keyword evidence="9" id="KW-0479">Metal-binding</keyword>
<organism evidence="18 19">
    <name type="scientific">Megalops atlanticus</name>
    <name type="common">Tarpon</name>
    <name type="synonym">Clupea gigantea</name>
    <dbReference type="NCBI Taxonomy" id="7932"/>
    <lineage>
        <taxon>Eukaryota</taxon>
        <taxon>Metazoa</taxon>
        <taxon>Chordata</taxon>
        <taxon>Craniata</taxon>
        <taxon>Vertebrata</taxon>
        <taxon>Euteleostomi</taxon>
        <taxon>Actinopterygii</taxon>
        <taxon>Neopterygii</taxon>
        <taxon>Teleostei</taxon>
        <taxon>Elopiformes</taxon>
        <taxon>Megalopidae</taxon>
        <taxon>Megalops</taxon>
    </lineage>
</organism>
<dbReference type="EMBL" id="JAFDVH010000009">
    <property type="protein sequence ID" value="KAG7470923.1"/>
    <property type="molecule type" value="Genomic_DNA"/>
</dbReference>
<dbReference type="EC" id="2.7.8.7" evidence="5"/>